<keyword evidence="2" id="KW-1185">Reference proteome</keyword>
<evidence type="ECO:0000313" key="2">
    <source>
        <dbReference type="Proteomes" id="UP000004892"/>
    </source>
</evidence>
<accession>H1DD84</accession>
<sequence>MIISASRRTDIPSFYSSWFFNRIKEGYVLVSNPFNPKMLSRVELGPEVVDCIVFWTKNPAPMMDKLDLLKHYKYYFQFTVNPYGREIEHNLPGLSQRIDLFKRLSERIGKEKVIWRYDPVFINAKYNIAFHREAFAQIAEKLQNYTEKCMLGFIDSYPHIRKVMRKNEIKPLLQEEMEEMAVSFKTTAERYPTLKINTCTVKVDLRHWGIPSGQCIDKELVERITGYSIIAGKDKNQRGVCNCIESIDIGAYDSCLNGCLYCYAIKGNSPTVKTLVGKHNPHSPLMIGEINEGQTIKERKVKSFRNDQLSLF</sequence>
<name>H1DD84_9BACT</name>
<dbReference type="Proteomes" id="UP000004892">
    <property type="component" value="Unassembled WGS sequence"/>
</dbReference>
<dbReference type="GeneID" id="98067742"/>
<dbReference type="InterPro" id="IPR014998">
    <property type="entry name" value="DUF1848"/>
</dbReference>
<dbReference type="AlphaFoldDB" id="H1DD84"/>
<dbReference type="PATRIC" id="fig|742817.3.peg.64"/>
<evidence type="ECO:0008006" key="3">
    <source>
        <dbReference type="Google" id="ProtNLM"/>
    </source>
</evidence>
<dbReference type="EMBL" id="ADMC01000001">
    <property type="protein sequence ID" value="EHP51060.1"/>
    <property type="molecule type" value="Genomic_DNA"/>
</dbReference>
<dbReference type="Pfam" id="PF08902">
    <property type="entry name" value="DUF1848"/>
    <property type="match status" value="1"/>
</dbReference>
<dbReference type="RefSeq" id="WP_009135216.1">
    <property type="nucleotide sequence ID" value="NZ_JH594596.1"/>
</dbReference>
<proteinExistence type="predicted"/>
<comment type="caution">
    <text evidence="1">The sequence shown here is derived from an EMBL/GenBank/DDBJ whole genome shotgun (WGS) entry which is preliminary data.</text>
</comment>
<gene>
    <name evidence="1" type="ORF">HMPREF9449_00062</name>
</gene>
<organism evidence="1 2">
    <name type="scientific">Odoribacter laneus YIT 12061</name>
    <dbReference type="NCBI Taxonomy" id="742817"/>
    <lineage>
        <taxon>Bacteria</taxon>
        <taxon>Pseudomonadati</taxon>
        <taxon>Bacteroidota</taxon>
        <taxon>Bacteroidia</taxon>
        <taxon>Bacteroidales</taxon>
        <taxon>Odoribacteraceae</taxon>
        <taxon>Odoribacter</taxon>
    </lineage>
</organism>
<evidence type="ECO:0000313" key="1">
    <source>
        <dbReference type="EMBL" id="EHP51060.1"/>
    </source>
</evidence>
<dbReference type="HOGENOM" id="CLU_069130_0_0_10"/>
<reference evidence="1 2" key="1">
    <citation type="submission" date="2012-01" db="EMBL/GenBank/DDBJ databases">
        <title>The Genome Sequence of Odoribacter laneus YIT 12061.</title>
        <authorList>
            <consortium name="The Broad Institute Genome Sequencing Platform"/>
            <person name="Earl A."/>
            <person name="Ward D."/>
            <person name="Feldgarden M."/>
            <person name="Gevers D."/>
            <person name="Morotomi M."/>
            <person name="Young S.K."/>
            <person name="Zeng Q."/>
            <person name="Gargeya S."/>
            <person name="Fitzgerald M."/>
            <person name="Haas B."/>
            <person name="Abouelleil A."/>
            <person name="Alvarado L."/>
            <person name="Arachchi H.M."/>
            <person name="Berlin A."/>
            <person name="Chapman S.B."/>
            <person name="Gearin G."/>
            <person name="Goldberg J."/>
            <person name="Griggs A."/>
            <person name="Gujja S."/>
            <person name="Hansen M."/>
            <person name="Heiman D."/>
            <person name="Howarth C."/>
            <person name="Larimer J."/>
            <person name="Lui A."/>
            <person name="MacDonald P.J.P."/>
            <person name="McCowen C."/>
            <person name="Montmayeur A."/>
            <person name="Murphy C."/>
            <person name="Neiman D."/>
            <person name="Pearson M."/>
            <person name="Priest M."/>
            <person name="Roberts A."/>
            <person name="Saif S."/>
            <person name="Shea T."/>
            <person name="Sisk P."/>
            <person name="Stolte C."/>
            <person name="Sykes S."/>
            <person name="Wortman J."/>
            <person name="Nusbaum C."/>
            <person name="Birren B."/>
        </authorList>
    </citation>
    <scope>NUCLEOTIDE SEQUENCE [LARGE SCALE GENOMIC DNA]</scope>
    <source>
        <strain evidence="1 2">YIT 12061</strain>
    </source>
</reference>
<dbReference type="eggNOG" id="COG1533">
    <property type="taxonomic scope" value="Bacteria"/>
</dbReference>
<protein>
    <recommendedName>
        <fullName evidence="3">DUF1848 domain-containing protein</fullName>
    </recommendedName>
</protein>